<accession>A0ABQ4LJC2</accession>
<dbReference type="EMBL" id="BORU01000003">
    <property type="protein sequence ID" value="GIO56629.1"/>
    <property type="molecule type" value="Genomic_DNA"/>
</dbReference>
<name>A0ABQ4LJC2_9BACL</name>
<protein>
    <submittedName>
        <fullName evidence="1">Uncharacterized protein</fullName>
    </submittedName>
</protein>
<evidence type="ECO:0000313" key="1">
    <source>
        <dbReference type="EMBL" id="GIO56629.1"/>
    </source>
</evidence>
<proteinExistence type="predicted"/>
<reference evidence="1 2" key="1">
    <citation type="submission" date="2021-03" db="EMBL/GenBank/DDBJ databases">
        <title>Antimicrobial resistance genes in bacteria isolated from Japanese honey, and their potential for conferring macrolide and lincosamide resistance in the American foulbrood pathogen Paenibacillus larvae.</title>
        <authorList>
            <person name="Okamoto M."/>
            <person name="Kumagai M."/>
            <person name="Kanamori H."/>
            <person name="Takamatsu D."/>
        </authorList>
    </citation>
    <scope>NUCLEOTIDE SEQUENCE [LARGE SCALE GENOMIC DNA]</scope>
    <source>
        <strain evidence="1 2">J21TS7</strain>
    </source>
</reference>
<keyword evidence="2" id="KW-1185">Reference proteome</keyword>
<evidence type="ECO:0000313" key="2">
    <source>
        <dbReference type="Proteomes" id="UP000676601"/>
    </source>
</evidence>
<organism evidence="1 2">
    <name type="scientific">Paenibacillus cineris</name>
    <dbReference type="NCBI Taxonomy" id="237530"/>
    <lineage>
        <taxon>Bacteria</taxon>
        <taxon>Bacillati</taxon>
        <taxon>Bacillota</taxon>
        <taxon>Bacilli</taxon>
        <taxon>Bacillales</taxon>
        <taxon>Paenibacillaceae</taxon>
        <taxon>Paenibacillus</taxon>
    </lineage>
</organism>
<dbReference type="Proteomes" id="UP000676601">
    <property type="component" value="Unassembled WGS sequence"/>
</dbReference>
<comment type="caution">
    <text evidence="1">The sequence shown here is derived from an EMBL/GenBank/DDBJ whole genome shotgun (WGS) entry which is preliminary data.</text>
</comment>
<gene>
    <name evidence="1" type="ORF">J21TS7_49470</name>
</gene>
<sequence>MSRSGRNNRNTWAKDHYSLRKTSQAPFRVPAGFGVIHDRYGKTLVCAVPTLHYLAHDLAGIFQRPRVLVFGHAPGKPSLGGHLD</sequence>